<dbReference type="PANTHER" id="PTHR11644:SF2">
    <property type="entry name" value="CYTIDINE DEAMINASE"/>
    <property type="match status" value="1"/>
</dbReference>
<dbReference type="Gene3D" id="3.40.140.10">
    <property type="entry name" value="Cytidine Deaminase, domain 2"/>
    <property type="match status" value="2"/>
</dbReference>
<comment type="function">
    <text evidence="6">This enzyme scavenges exogenous and endogenous cytidine and 2'-deoxycytidine for UMP synthesis.</text>
</comment>
<dbReference type="Pfam" id="PF08211">
    <property type="entry name" value="dCMP_cyt_deam_2"/>
    <property type="match status" value="1"/>
</dbReference>
<evidence type="ECO:0000256" key="6">
    <source>
        <dbReference type="HAMAP-Rule" id="MF_01558"/>
    </source>
</evidence>
<dbReference type="NCBIfam" id="NF006537">
    <property type="entry name" value="PRK09027.1"/>
    <property type="match status" value="1"/>
</dbReference>
<comment type="catalytic activity">
    <reaction evidence="6">
        <text>2'-deoxycytidine + H2O + H(+) = 2'-deoxyuridine + NH4(+)</text>
        <dbReference type="Rhea" id="RHEA:13433"/>
        <dbReference type="ChEBI" id="CHEBI:15377"/>
        <dbReference type="ChEBI" id="CHEBI:15378"/>
        <dbReference type="ChEBI" id="CHEBI:15698"/>
        <dbReference type="ChEBI" id="CHEBI:16450"/>
        <dbReference type="ChEBI" id="CHEBI:28938"/>
        <dbReference type="EC" id="3.5.4.5"/>
    </reaction>
</comment>
<feature type="domain" description="CMP/dCMP-type deaminase" evidence="10">
    <location>
        <begin position="187"/>
        <end position="296"/>
    </location>
</feature>
<comment type="similarity">
    <text evidence="1 6">Belongs to the cytidine and deoxycytidylate deaminase family.</text>
</comment>
<comment type="cofactor">
    <cofactor evidence="6 9">
        <name>Zn(2+)</name>
        <dbReference type="ChEBI" id="CHEBI:29105"/>
    </cofactor>
    <text evidence="6 9">Binds 1 zinc ion.</text>
</comment>
<evidence type="ECO:0000256" key="5">
    <source>
        <dbReference type="ARBA" id="ARBA00022833"/>
    </source>
</evidence>
<feature type="domain" description="CMP/dCMP-type deaminase" evidence="10">
    <location>
        <begin position="48"/>
        <end position="159"/>
    </location>
</feature>
<evidence type="ECO:0000256" key="3">
    <source>
        <dbReference type="ARBA" id="ARBA00022723"/>
    </source>
</evidence>
<dbReference type="STRING" id="1117707.VQ7734_01904"/>
<sequence length="296" mass="32425">MTINIAHALTKIPTELRSYLAPVLSHHEFSGQLTPHQVNQLASMANVAEATLPLSLLPLAAAYALTPISGFQVGAITRGVSGTLYFGANMEFARTQMGQTIHAEQAAIAHAWMSGETMLTDIIIDTPPCGHCRQFMNELTGSEKLHIQLPDKPARLLRHYLPEDFGPGDLGITSGLMAEKNHNKHIDTSDELVLCAIRALNQSHAPYSENFSGISVQMAGQQIYMGSYAENAAFNPSLPPLQVALVQARMGGHEPDEIQRVVLAEMKNAKVSHFTDTQYMLEQINPSLKCEYHQID</sequence>
<evidence type="ECO:0000256" key="1">
    <source>
        <dbReference type="ARBA" id="ARBA00006576"/>
    </source>
</evidence>
<dbReference type="InterPro" id="IPR013171">
    <property type="entry name" value="Cyd/dCyd_deaminase_Zn-bd"/>
</dbReference>
<feature type="binding site" evidence="6 8">
    <location>
        <begin position="89"/>
        <end position="91"/>
    </location>
    <ligand>
        <name>substrate</name>
    </ligand>
</feature>
<dbReference type="PIRSF" id="PIRSF006334">
    <property type="entry name" value="Cdd_plus_pseudo"/>
    <property type="match status" value="1"/>
</dbReference>
<evidence type="ECO:0000256" key="2">
    <source>
        <dbReference type="ARBA" id="ARBA00011738"/>
    </source>
</evidence>
<evidence type="ECO:0000256" key="7">
    <source>
        <dbReference type="PIRSR" id="PIRSR006334-1"/>
    </source>
</evidence>
<feature type="binding site" evidence="6 9">
    <location>
        <position position="102"/>
    </location>
    <ligand>
        <name>Zn(2+)</name>
        <dbReference type="ChEBI" id="CHEBI:29105"/>
        <note>catalytic</note>
    </ligand>
</feature>
<dbReference type="SUPFAM" id="SSF53927">
    <property type="entry name" value="Cytidine deaminase-like"/>
    <property type="match status" value="2"/>
</dbReference>
<comment type="catalytic activity">
    <reaction evidence="6">
        <text>cytidine + H2O + H(+) = uridine + NH4(+)</text>
        <dbReference type="Rhea" id="RHEA:16069"/>
        <dbReference type="ChEBI" id="CHEBI:15377"/>
        <dbReference type="ChEBI" id="CHEBI:15378"/>
        <dbReference type="ChEBI" id="CHEBI:16704"/>
        <dbReference type="ChEBI" id="CHEBI:17562"/>
        <dbReference type="ChEBI" id="CHEBI:28938"/>
        <dbReference type="EC" id="3.5.4.5"/>
    </reaction>
</comment>
<dbReference type="EC" id="3.5.4.5" evidence="6"/>
<dbReference type="RefSeq" id="WP_073581818.1">
    <property type="nucleotide sequence ID" value="NZ_AP024897.1"/>
</dbReference>
<evidence type="ECO:0000313" key="11">
    <source>
        <dbReference type="EMBL" id="SHO56137.1"/>
    </source>
</evidence>
<dbReference type="GO" id="GO:0055086">
    <property type="term" value="P:nucleobase-containing small molecule metabolic process"/>
    <property type="evidence" value="ECO:0007669"/>
    <property type="project" value="UniProtKB-ARBA"/>
</dbReference>
<keyword evidence="4 6" id="KW-0378">Hydrolase</keyword>
<evidence type="ECO:0000259" key="10">
    <source>
        <dbReference type="PROSITE" id="PS51747"/>
    </source>
</evidence>
<keyword evidence="5 6" id="KW-0862">Zinc</keyword>
<dbReference type="GO" id="GO:0008270">
    <property type="term" value="F:zinc ion binding"/>
    <property type="evidence" value="ECO:0007669"/>
    <property type="project" value="UniProtKB-UniRule"/>
</dbReference>
<feature type="binding site" evidence="6 9">
    <location>
        <position position="132"/>
    </location>
    <ligand>
        <name>Zn(2+)</name>
        <dbReference type="ChEBI" id="CHEBI:29105"/>
        <note>catalytic</note>
    </ligand>
</feature>
<feature type="binding site" evidence="6 9">
    <location>
        <position position="129"/>
    </location>
    <ligand>
        <name>Zn(2+)</name>
        <dbReference type="ChEBI" id="CHEBI:29105"/>
        <note>catalytic</note>
    </ligand>
</feature>
<dbReference type="InterPro" id="IPR016192">
    <property type="entry name" value="APOBEC/CMP_deaminase_Zn-bd"/>
</dbReference>
<dbReference type="HAMAP" id="MF_01558">
    <property type="entry name" value="Cyt_deam"/>
    <property type="match status" value="1"/>
</dbReference>
<dbReference type="PROSITE" id="PS51747">
    <property type="entry name" value="CYT_DCMP_DEAMINASES_2"/>
    <property type="match status" value="2"/>
</dbReference>
<feature type="active site" description="Proton donor" evidence="6 7">
    <location>
        <position position="104"/>
    </location>
</feature>
<evidence type="ECO:0000256" key="4">
    <source>
        <dbReference type="ARBA" id="ARBA00022801"/>
    </source>
</evidence>
<gene>
    <name evidence="6 11" type="primary">cdd</name>
    <name evidence="11" type="ORF">VQ7734_01904</name>
</gene>
<keyword evidence="12" id="KW-1185">Reference proteome</keyword>
<dbReference type="InterPro" id="IPR050202">
    <property type="entry name" value="Cyt/Deoxycyt_deaminase"/>
</dbReference>
<accession>A0A1M7YU08</accession>
<dbReference type="FunFam" id="3.40.140.10:FF:000007">
    <property type="entry name" value="Cytidine deaminase"/>
    <property type="match status" value="1"/>
</dbReference>
<evidence type="ECO:0000256" key="8">
    <source>
        <dbReference type="PIRSR" id="PIRSR006334-2"/>
    </source>
</evidence>
<dbReference type="PANTHER" id="PTHR11644">
    <property type="entry name" value="CYTIDINE DEAMINASE"/>
    <property type="match status" value="1"/>
</dbReference>
<proteinExistence type="inferred from homology"/>
<keyword evidence="3 6" id="KW-0479">Metal-binding</keyword>
<protein>
    <recommendedName>
        <fullName evidence="6">Cytidine deaminase</fullName>
        <ecNumber evidence="6">3.5.4.5</ecNumber>
    </recommendedName>
    <alternativeName>
        <fullName evidence="6">Cytidine aminohydrolase</fullName>
        <shortName evidence="6">CDA</shortName>
    </alternativeName>
</protein>
<dbReference type="CDD" id="cd01283">
    <property type="entry name" value="cytidine_deaminase"/>
    <property type="match status" value="1"/>
</dbReference>
<dbReference type="InterPro" id="IPR020797">
    <property type="entry name" value="Cytidine_deaminase_bacteria"/>
</dbReference>
<dbReference type="NCBIfam" id="TIGR01355">
    <property type="entry name" value="cyt_deam_dimer"/>
    <property type="match status" value="1"/>
</dbReference>
<dbReference type="OrthoDB" id="9795347at2"/>
<reference evidence="12" key="1">
    <citation type="submission" date="2016-12" db="EMBL/GenBank/DDBJ databases">
        <authorList>
            <person name="Rodrigo-Torres L."/>
            <person name="Arahal R.D."/>
            <person name="Lucena T."/>
        </authorList>
    </citation>
    <scope>NUCLEOTIDE SEQUENCE [LARGE SCALE GENOMIC DNA]</scope>
</reference>
<evidence type="ECO:0000313" key="12">
    <source>
        <dbReference type="Proteomes" id="UP000184600"/>
    </source>
</evidence>
<dbReference type="InterPro" id="IPR002125">
    <property type="entry name" value="CMP_dCMP_dom"/>
</dbReference>
<dbReference type="GO" id="GO:0072527">
    <property type="term" value="P:pyrimidine-containing compound metabolic process"/>
    <property type="evidence" value="ECO:0007669"/>
    <property type="project" value="UniProtKB-ARBA"/>
</dbReference>
<dbReference type="GO" id="GO:0004126">
    <property type="term" value="F:cytidine deaminase activity"/>
    <property type="evidence" value="ECO:0007669"/>
    <property type="project" value="UniProtKB-UniRule"/>
</dbReference>
<dbReference type="GO" id="GO:0005829">
    <property type="term" value="C:cytosol"/>
    <property type="evidence" value="ECO:0007669"/>
    <property type="project" value="TreeGrafter"/>
</dbReference>
<name>A0A1M7YU08_9VIBR</name>
<dbReference type="InterPro" id="IPR016193">
    <property type="entry name" value="Cytidine_deaminase-like"/>
</dbReference>
<evidence type="ECO:0000256" key="9">
    <source>
        <dbReference type="PIRSR" id="PIRSR006334-3"/>
    </source>
</evidence>
<dbReference type="EMBL" id="FRFG01000021">
    <property type="protein sequence ID" value="SHO56137.1"/>
    <property type="molecule type" value="Genomic_DNA"/>
</dbReference>
<dbReference type="GO" id="GO:0042802">
    <property type="term" value="F:identical protein binding"/>
    <property type="evidence" value="ECO:0007669"/>
    <property type="project" value="UniProtKB-ARBA"/>
</dbReference>
<dbReference type="Proteomes" id="UP000184600">
    <property type="component" value="Unassembled WGS sequence"/>
</dbReference>
<dbReference type="InterPro" id="IPR006263">
    <property type="entry name" value="Cyt_deam_dimer"/>
</dbReference>
<organism evidence="11 12">
    <name type="scientific">Vibrio quintilis</name>
    <dbReference type="NCBI Taxonomy" id="1117707"/>
    <lineage>
        <taxon>Bacteria</taxon>
        <taxon>Pseudomonadati</taxon>
        <taxon>Pseudomonadota</taxon>
        <taxon>Gammaproteobacteria</taxon>
        <taxon>Vibrionales</taxon>
        <taxon>Vibrionaceae</taxon>
        <taxon>Vibrio</taxon>
    </lineage>
</organism>
<dbReference type="Pfam" id="PF00383">
    <property type="entry name" value="dCMP_cyt_deam_1"/>
    <property type="match status" value="1"/>
</dbReference>
<dbReference type="AlphaFoldDB" id="A0A1M7YU08"/>
<dbReference type="PROSITE" id="PS00903">
    <property type="entry name" value="CYT_DCMP_DEAMINASES_1"/>
    <property type="match status" value="1"/>
</dbReference>
<comment type="subunit">
    <text evidence="2 6">Homodimer.</text>
</comment>